<dbReference type="HOGENOM" id="CLU_591541_0_0_10"/>
<dbReference type="Pfam" id="PF00644">
    <property type="entry name" value="PARP"/>
    <property type="match status" value="1"/>
</dbReference>
<keyword evidence="3" id="KW-0520">NAD</keyword>
<dbReference type="PANTHER" id="PTHR10459:SF117">
    <property type="entry name" value="POLY [ADP-RIBOSE] POLYMERASE TANKYRASE"/>
    <property type="match status" value="1"/>
</dbReference>
<dbReference type="GO" id="GO:0070212">
    <property type="term" value="P:protein poly-ADP-ribosylation"/>
    <property type="evidence" value="ECO:0007669"/>
    <property type="project" value="TreeGrafter"/>
</dbReference>
<dbReference type="PROSITE" id="PS51059">
    <property type="entry name" value="PARP_CATALYTIC"/>
    <property type="match status" value="1"/>
</dbReference>
<keyword evidence="1" id="KW-0328">Glycosyltransferase</keyword>
<dbReference type="KEGG" id="fae:FAES_0720"/>
<dbReference type="GO" id="GO:0003950">
    <property type="term" value="F:NAD+ poly-ADP-ribosyltransferase activity"/>
    <property type="evidence" value="ECO:0007669"/>
    <property type="project" value="InterPro"/>
</dbReference>
<reference evidence="6 7" key="1">
    <citation type="journal article" date="2012" name="J. Bacteriol.">
        <title>Genome Sequence of Fibrella aestuarina BUZ 2T, a Filamentous Marine Bacterium.</title>
        <authorList>
            <person name="Filippini M."/>
            <person name="Qi W."/>
            <person name="Blom J."/>
            <person name="Goesmann A."/>
            <person name="Smits T.H."/>
            <person name="Bagheri H.C."/>
        </authorList>
    </citation>
    <scope>NUCLEOTIDE SEQUENCE [LARGE SCALE GENOMIC DNA]</scope>
    <source>
        <strain evidence="7">BUZ 2T</strain>
    </source>
</reference>
<sequence>MIVRPHRGTQRRVFGSRSLPLWQRLFPMLSQLIQHIMGTADPADALKAVTPTTSAPPTLTTTATPAPAPMRAQDSTALRTVKLIMVSAQNNNKYYEMRETANGTFKVDYGRVGSTKSTATYPITLWDSKIREKLAKGYVDQTHLYADAPESTGTETIADATVRSLVDKLIGYARQSIFRNYVVTAQQVTRQQVDRAQQLLDQLAGLLSLHVDPAVYNDTLLTLFQTIPRKMGRVNQHLVTQAPQTDADLQALRDRLAVEQETLDVMRSQVELNAVPTDSPEDTPTPLLDTLGLSIEPVTDDRILTFIKRMMGSDADKFDAAFSVSQARTEVAFALHMAEARHPKTQLLWHGSRSENWLSILKSGLVLRPTNAVITGKMFGYGVYFADQFSKSLNYTSLSGSTWAAGREKEAYLAIYEVHVGKQLVVDQHELWCYDLDADKLKQRGKHYDSVYAQRGKSLLKNEFIVYNQDQSTIRYLVRVKS</sequence>
<feature type="compositionally biased region" description="Low complexity" evidence="4">
    <location>
        <begin position="50"/>
        <end position="65"/>
    </location>
</feature>
<protein>
    <recommendedName>
        <fullName evidence="5">PARP catalytic domain-containing protein</fullName>
    </recommendedName>
</protein>
<gene>
    <name evidence="6" type="ORF">FAES_0720</name>
</gene>
<accession>I0K3M8</accession>
<evidence type="ECO:0000259" key="5">
    <source>
        <dbReference type="PROSITE" id="PS51059"/>
    </source>
</evidence>
<dbReference type="eggNOG" id="COG3831">
    <property type="taxonomic scope" value="Bacteria"/>
</dbReference>
<dbReference type="InterPro" id="IPR050800">
    <property type="entry name" value="ARTD/PARP"/>
</dbReference>
<evidence type="ECO:0000256" key="1">
    <source>
        <dbReference type="ARBA" id="ARBA00022676"/>
    </source>
</evidence>
<dbReference type="Proteomes" id="UP000011058">
    <property type="component" value="Chromosome"/>
</dbReference>
<dbReference type="PATRIC" id="fig|1166018.3.peg.731"/>
<name>I0K3M8_9BACT</name>
<evidence type="ECO:0000313" key="6">
    <source>
        <dbReference type="EMBL" id="CCG98731.1"/>
    </source>
</evidence>
<dbReference type="GO" id="GO:1990404">
    <property type="term" value="F:NAD+-protein mono-ADP-ribosyltransferase activity"/>
    <property type="evidence" value="ECO:0007669"/>
    <property type="project" value="TreeGrafter"/>
</dbReference>
<feature type="domain" description="PARP catalytic" evidence="5">
    <location>
        <begin position="279"/>
        <end position="482"/>
    </location>
</feature>
<dbReference type="Gene3D" id="3.90.228.10">
    <property type="match status" value="1"/>
</dbReference>
<keyword evidence="7" id="KW-1185">Reference proteome</keyword>
<organism evidence="6 7">
    <name type="scientific">Fibrella aestuarina BUZ 2</name>
    <dbReference type="NCBI Taxonomy" id="1166018"/>
    <lineage>
        <taxon>Bacteria</taxon>
        <taxon>Pseudomonadati</taxon>
        <taxon>Bacteroidota</taxon>
        <taxon>Cytophagia</taxon>
        <taxon>Cytophagales</taxon>
        <taxon>Spirosomataceae</taxon>
        <taxon>Fibrella</taxon>
    </lineage>
</organism>
<proteinExistence type="predicted"/>
<evidence type="ECO:0000256" key="4">
    <source>
        <dbReference type="SAM" id="MobiDB-lite"/>
    </source>
</evidence>
<dbReference type="STRING" id="1166018.FAES_0720"/>
<evidence type="ECO:0000256" key="3">
    <source>
        <dbReference type="ARBA" id="ARBA00023027"/>
    </source>
</evidence>
<feature type="region of interest" description="Disordered" evidence="4">
    <location>
        <begin position="50"/>
        <end position="69"/>
    </location>
</feature>
<evidence type="ECO:0000256" key="2">
    <source>
        <dbReference type="ARBA" id="ARBA00022679"/>
    </source>
</evidence>
<dbReference type="InterPro" id="IPR012317">
    <property type="entry name" value="Poly(ADP-ribose)pol_cat_dom"/>
</dbReference>
<dbReference type="PANTHER" id="PTHR10459">
    <property type="entry name" value="DNA LIGASE"/>
    <property type="match status" value="1"/>
</dbReference>
<dbReference type="GO" id="GO:0006302">
    <property type="term" value="P:double-strand break repair"/>
    <property type="evidence" value="ECO:0007669"/>
    <property type="project" value="TreeGrafter"/>
</dbReference>
<dbReference type="EMBL" id="HE796683">
    <property type="protein sequence ID" value="CCG98731.1"/>
    <property type="molecule type" value="Genomic_DNA"/>
</dbReference>
<keyword evidence="2" id="KW-0808">Transferase</keyword>
<evidence type="ECO:0000313" key="7">
    <source>
        <dbReference type="Proteomes" id="UP000011058"/>
    </source>
</evidence>
<dbReference type="AlphaFoldDB" id="I0K3M8"/>
<dbReference type="SUPFAM" id="SSF56399">
    <property type="entry name" value="ADP-ribosylation"/>
    <property type="match status" value="1"/>
</dbReference>